<dbReference type="AlphaFoldDB" id="A0AA41UJM6"/>
<proteinExistence type="predicted"/>
<evidence type="ECO:0000313" key="3">
    <source>
        <dbReference type="Proteomes" id="UP001165427"/>
    </source>
</evidence>
<accession>A0AA41UJM6</accession>
<sequence length="323" mass="35233">MHPNDEQNIRAWAARQSTPVTITAARAEGDADRRLERFCAEIQTLIPDLRIATGDNDPFRAPALIIGRHRNIAYQAVPEGAELPPFLTGLEGAGGGTGDLPPDLKDWRDRMALPVELTLFIAMQCPHCPREADRLVRLCAATPKIRLAVVDGHLFADQAAAHGIRAVPTLLLDGQMRWSGAIDLPDVIRQCLRRDPARLSVSGLRQLLEAGEAPRAAAMMIDHGSIFPSLLPLLTHERWSVRLGAMVVVEYLVEAMPSLAVSLIAPLRRQFDRLLPRVQGDVVQVLGQIDDSAARRCLQAIADGDFAADVKAAAAEELENRSS</sequence>
<dbReference type="SUPFAM" id="SSF52833">
    <property type="entry name" value="Thioredoxin-like"/>
    <property type="match status" value="1"/>
</dbReference>
<dbReference type="Gene3D" id="1.25.10.10">
    <property type="entry name" value="Leucine-rich Repeat Variant"/>
    <property type="match status" value="1"/>
</dbReference>
<dbReference type="EMBL" id="JALJRB010000007">
    <property type="protein sequence ID" value="MCJ8500667.1"/>
    <property type="molecule type" value="Genomic_DNA"/>
</dbReference>
<dbReference type="Proteomes" id="UP001165427">
    <property type="component" value="Unassembled WGS sequence"/>
</dbReference>
<feature type="domain" description="Thioredoxin" evidence="1">
    <location>
        <begin position="77"/>
        <end position="209"/>
    </location>
</feature>
<dbReference type="InterPro" id="IPR012336">
    <property type="entry name" value="Thioredoxin-like_fold"/>
</dbReference>
<dbReference type="PROSITE" id="PS51352">
    <property type="entry name" value="THIOREDOXIN_2"/>
    <property type="match status" value="1"/>
</dbReference>
<protein>
    <submittedName>
        <fullName evidence="2">Thioredoxin family protein</fullName>
    </submittedName>
</protein>
<evidence type="ECO:0000259" key="1">
    <source>
        <dbReference type="PROSITE" id="PS51352"/>
    </source>
</evidence>
<dbReference type="InterPro" id="IPR036249">
    <property type="entry name" value="Thioredoxin-like_sf"/>
</dbReference>
<dbReference type="InterPro" id="IPR016024">
    <property type="entry name" value="ARM-type_fold"/>
</dbReference>
<name>A0AA41UJM6_9BACT</name>
<dbReference type="InterPro" id="IPR011989">
    <property type="entry name" value="ARM-like"/>
</dbReference>
<dbReference type="RefSeq" id="WP_246905736.1">
    <property type="nucleotide sequence ID" value="NZ_JALJRB010000007.1"/>
</dbReference>
<organism evidence="2 3">
    <name type="scientific">Desulfatitalea alkaliphila</name>
    <dbReference type="NCBI Taxonomy" id="2929485"/>
    <lineage>
        <taxon>Bacteria</taxon>
        <taxon>Pseudomonadati</taxon>
        <taxon>Thermodesulfobacteriota</taxon>
        <taxon>Desulfobacteria</taxon>
        <taxon>Desulfobacterales</taxon>
        <taxon>Desulfosarcinaceae</taxon>
        <taxon>Desulfatitalea</taxon>
    </lineage>
</organism>
<keyword evidence="3" id="KW-1185">Reference proteome</keyword>
<evidence type="ECO:0000313" key="2">
    <source>
        <dbReference type="EMBL" id="MCJ8500667.1"/>
    </source>
</evidence>
<dbReference type="Pfam" id="PF13192">
    <property type="entry name" value="Thioredoxin_3"/>
    <property type="match status" value="1"/>
</dbReference>
<dbReference type="Gene3D" id="3.40.30.80">
    <property type="match status" value="1"/>
</dbReference>
<dbReference type="InterPro" id="IPR013766">
    <property type="entry name" value="Thioredoxin_domain"/>
</dbReference>
<comment type="caution">
    <text evidence="2">The sequence shown here is derived from an EMBL/GenBank/DDBJ whole genome shotgun (WGS) entry which is preliminary data.</text>
</comment>
<dbReference type="SUPFAM" id="SSF48371">
    <property type="entry name" value="ARM repeat"/>
    <property type="match status" value="1"/>
</dbReference>
<gene>
    <name evidence="2" type="ORF">MRX98_08795</name>
</gene>
<reference evidence="2" key="1">
    <citation type="submission" date="2022-04" db="EMBL/GenBank/DDBJ databases">
        <title>Desulfatitalea alkaliphila sp. nov., a novel anaerobic sulfate-reducing bacterium isolated from terrestrial mud volcano, Taman Peninsula, Russia.</title>
        <authorList>
            <person name="Khomyakova M.A."/>
            <person name="Merkel A.Y."/>
            <person name="Slobodkin A.I."/>
        </authorList>
    </citation>
    <scope>NUCLEOTIDE SEQUENCE</scope>
    <source>
        <strain evidence="2">M08but</strain>
    </source>
</reference>